<organism evidence="1 2">
    <name type="scientific">Motilibacter deserti</name>
    <dbReference type="NCBI Taxonomy" id="2714956"/>
    <lineage>
        <taxon>Bacteria</taxon>
        <taxon>Bacillati</taxon>
        <taxon>Actinomycetota</taxon>
        <taxon>Actinomycetes</taxon>
        <taxon>Motilibacterales</taxon>
        <taxon>Motilibacteraceae</taxon>
        <taxon>Motilibacter</taxon>
    </lineage>
</organism>
<dbReference type="EMBL" id="JAANNP010000001">
    <property type="protein sequence ID" value="NHC12940.1"/>
    <property type="molecule type" value="Genomic_DNA"/>
</dbReference>
<evidence type="ECO:0000313" key="1">
    <source>
        <dbReference type="EMBL" id="NHC12940.1"/>
    </source>
</evidence>
<keyword evidence="2" id="KW-1185">Reference proteome</keyword>
<sequence>MADTQLELGAQARAAQTVQQALDPIQTTLSSLADALQSSGSGFAGGAAAGFAEAATAWFEAAQDLLPALQEYAGNLVATDVTAATTDAEQQAAYAARLAGRLGGPQ</sequence>
<proteinExistence type="predicted"/>
<dbReference type="Gene3D" id="1.10.287.1060">
    <property type="entry name" value="ESAT-6-like"/>
    <property type="match status" value="1"/>
</dbReference>
<evidence type="ECO:0000313" key="2">
    <source>
        <dbReference type="Proteomes" id="UP000800981"/>
    </source>
</evidence>
<reference evidence="1 2" key="1">
    <citation type="submission" date="2020-03" db="EMBL/GenBank/DDBJ databases">
        <title>Two novel Motilibacter sp.</title>
        <authorList>
            <person name="Liu S."/>
        </authorList>
    </citation>
    <scope>NUCLEOTIDE SEQUENCE [LARGE SCALE GENOMIC DNA]</scope>
    <source>
        <strain evidence="1 2">E257</strain>
    </source>
</reference>
<dbReference type="InterPro" id="IPR010310">
    <property type="entry name" value="T7SS_ESAT-6-like"/>
</dbReference>
<dbReference type="Pfam" id="PF06013">
    <property type="entry name" value="WXG100"/>
    <property type="match status" value="1"/>
</dbReference>
<accession>A0ABX0GR53</accession>
<protein>
    <recommendedName>
        <fullName evidence="3">Type VII secretion system (Wss) protein ESAT-6</fullName>
    </recommendedName>
</protein>
<dbReference type="Proteomes" id="UP000800981">
    <property type="component" value="Unassembled WGS sequence"/>
</dbReference>
<name>A0ABX0GR53_9ACTN</name>
<evidence type="ECO:0008006" key="3">
    <source>
        <dbReference type="Google" id="ProtNLM"/>
    </source>
</evidence>
<dbReference type="InterPro" id="IPR036689">
    <property type="entry name" value="ESAT-6-like_sf"/>
</dbReference>
<dbReference type="SUPFAM" id="SSF140453">
    <property type="entry name" value="EsxAB dimer-like"/>
    <property type="match status" value="1"/>
</dbReference>
<dbReference type="RefSeq" id="WP_166278124.1">
    <property type="nucleotide sequence ID" value="NZ_JAANNP010000001.1"/>
</dbReference>
<gene>
    <name evidence="1" type="ORF">G9H71_04010</name>
</gene>
<comment type="caution">
    <text evidence="1">The sequence shown here is derived from an EMBL/GenBank/DDBJ whole genome shotgun (WGS) entry which is preliminary data.</text>
</comment>